<keyword evidence="3" id="KW-1185">Reference proteome</keyword>
<name>A0A2T3B9N3_AMORE</name>
<evidence type="ECO:0000313" key="3">
    <source>
        <dbReference type="Proteomes" id="UP000241818"/>
    </source>
</evidence>
<evidence type="ECO:0000313" key="2">
    <source>
        <dbReference type="EMBL" id="PSS24998.1"/>
    </source>
</evidence>
<reference evidence="2 3" key="1">
    <citation type="journal article" date="2018" name="New Phytol.">
        <title>Comparative genomics and transcriptomics depict ericoid mycorrhizal fungi as versatile saprotrophs and plant mutualists.</title>
        <authorList>
            <person name="Martino E."/>
            <person name="Morin E."/>
            <person name="Grelet G.A."/>
            <person name="Kuo A."/>
            <person name="Kohler A."/>
            <person name="Daghino S."/>
            <person name="Barry K.W."/>
            <person name="Cichocki N."/>
            <person name="Clum A."/>
            <person name="Dockter R.B."/>
            <person name="Hainaut M."/>
            <person name="Kuo R.C."/>
            <person name="LaButti K."/>
            <person name="Lindahl B.D."/>
            <person name="Lindquist E.A."/>
            <person name="Lipzen A."/>
            <person name="Khouja H.R."/>
            <person name="Magnuson J."/>
            <person name="Murat C."/>
            <person name="Ohm R.A."/>
            <person name="Singer S.W."/>
            <person name="Spatafora J.W."/>
            <person name="Wang M."/>
            <person name="Veneault-Fourrey C."/>
            <person name="Henrissat B."/>
            <person name="Grigoriev I.V."/>
            <person name="Martin F.M."/>
            <person name="Perotto S."/>
        </authorList>
    </citation>
    <scope>NUCLEOTIDE SEQUENCE [LARGE SCALE GENOMIC DNA]</scope>
    <source>
        <strain evidence="2 3">ATCC 22711</strain>
    </source>
</reference>
<dbReference type="RefSeq" id="XP_024723597.1">
    <property type="nucleotide sequence ID" value="XM_024864134.1"/>
</dbReference>
<gene>
    <name evidence="2" type="ORF">M430DRAFT_197264</name>
</gene>
<dbReference type="GeneID" id="36572215"/>
<proteinExistence type="predicted"/>
<dbReference type="InParanoid" id="A0A2T3B9N3"/>
<protein>
    <submittedName>
        <fullName evidence="2">Uncharacterized protein</fullName>
    </submittedName>
</protein>
<organism evidence="2 3">
    <name type="scientific">Amorphotheca resinae ATCC 22711</name>
    <dbReference type="NCBI Taxonomy" id="857342"/>
    <lineage>
        <taxon>Eukaryota</taxon>
        <taxon>Fungi</taxon>
        <taxon>Dikarya</taxon>
        <taxon>Ascomycota</taxon>
        <taxon>Pezizomycotina</taxon>
        <taxon>Leotiomycetes</taxon>
        <taxon>Helotiales</taxon>
        <taxon>Amorphothecaceae</taxon>
        <taxon>Amorphotheca</taxon>
    </lineage>
</organism>
<keyword evidence="1" id="KW-1133">Transmembrane helix</keyword>
<sequence length="82" mass="9494">MTQCRNSFNKRPSSSKLNLLYEIRRLYIVVNIWLQIVVQHYSLLYSVLIFIITTHSYVGCWLGLNFGGGSKSIIRIHCSTKT</sequence>
<feature type="transmembrane region" description="Helical" evidence="1">
    <location>
        <begin position="44"/>
        <end position="64"/>
    </location>
</feature>
<keyword evidence="1" id="KW-0812">Transmembrane</keyword>
<evidence type="ECO:0000256" key="1">
    <source>
        <dbReference type="SAM" id="Phobius"/>
    </source>
</evidence>
<feature type="transmembrane region" description="Helical" evidence="1">
    <location>
        <begin position="21"/>
        <end position="38"/>
    </location>
</feature>
<keyword evidence="1" id="KW-0472">Membrane</keyword>
<dbReference type="EMBL" id="KZ679007">
    <property type="protein sequence ID" value="PSS24998.1"/>
    <property type="molecule type" value="Genomic_DNA"/>
</dbReference>
<accession>A0A2T3B9N3</accession>
<dbReference type="Proteomes" id="UP000241818">
    <property type="component" value="Unassembled WGS sequence"/>
</dbReference>
<dbReference type="AlphaFoldDB" id="A0A2T3B9N3"/>